<dbReference type="AlphaFoldDB" id="A0A975G857"/>
<dbReference type="InterPro" id="IPR041657">
    <property type="entry name" value="HTH_17"/>
</dbReference>
<dbReference type="SUPFAM" id="SSF46955">
    <property type="entry name" value="Putative DNA-binding domain"/>
    <property type="match status" value="1"/>
</dbReference>
<proteinExistence type="predicted"/>
<dbReference type="InterPro" id="IPR009061">
    <property type="entry name" value="DNA-bd_dom_put_sf"/>
</dbReference>
<reference evidence="2" key="1">
    <citation type="submission" date="2021-04" db="EMBL/GenBank/DDBJ databases">
        <title>Luteolibacter sp. 32A isolated from the skin of an Anderson's salamander (Ambystoma andersonii).</title>
        <authorList>
            <person name="Spergser J."/>
            <person name="Busse H.-J."/>
        </authorList>
    </citation>
    <scope>NUCLEOTIDE SEQUENCE</scope>
    <source>
        <strain evidence="2">32A</strain>
    </source>
</reference>
<name>A0A975G857_9BACT</name>
<evidence type="ECO:0000313" key="3">
    <source>
        <dbReference type="Proteomes" id="UP000676169"/>
    </source>
</evidence>
<dbReference type="EMBL" id="CP073100">
    <property type="protein sequence ID" value="QUE50572.1"/>
    <property type="molecule type" value="Genomic_DNA"/>
</dbReference>
<dbReference type="Proteomes" id="UP000676169">
    <property type="component" value="Chromosome"/>
</dbReference>
<accession>A0A975G857</accession>
<dbReference type="Pfam" id="PF12728">
    <property type="entry name" value="HTH_17"/>
    <property type="match status" value="1"/>
</dbReference>
<dbReference type="KEGG" id="lamb:KBB96_17120"/>
<feature type="domain" description="Helix-turn-helix" evidence="1">
    <location>
        <begin position="14"/>
        <end position="62"/>
    </location>
</feature>
<dbReference type="InterPro" id="IPR036388">
    <property type="entry name" value="WH-like_DNA-bd_sf"/>
</dbReference>
<dbReference type="NCBIfam" id="TIGR01764">
    <property type="entry name" value="excise"/>
    <property type="match status" value="1"/>
</dbReference>
<dbReference type="Gene3D" id="1.10.10.10">
    <property type="entry name" value="Winged helix-like DNA-binding domain superfamily/Winged helix DNA-binding domain"/>
    <property type="match status" value="1"/>
</dbReference>
<protein>
    <submittedName>
        <fullName evidence="2">Helix-turn-helix domain-containing protein</fullName>
    </submittedName>
</protein>
<dbReference type="GO" id="GO:0003677">
    <property type="term" value="F:DNA binding"/>
    <property type="evidence" value="ECO:0007669"/>
    <property type="project" value="InterPro"/>
</dbReference>
<gene>
    <name evidence="2" type="ORF">KBB96_17120</name>
</gene>
<sequence length="68" mass="7708">MDIKSVSAQPILLRRRDVAELLGVSERTVEVMKARGDFPIVRLAGRSVRYPREAILDFIQARTVRATI</sequence>
<keyword evidence="3" id="KW-1185">Reference proteome</keyword>
<evidence type="ECO:0000259" key="1">
    <source>
        <dbReference type="Pfam" id="PF12728"/>
    </source>
</evidence>
<organism evidence="2 3">
    <name type="scientific">Luteolibacter ambystomatis</name>
    <dbReference type="NCBI Taxonomy" id="2824561"/>
    <lineage>
        <taxon>Bacteria</taxon>
        <taxon>Pseudomonadati</taxon>
        <taxon>Verrucomicrobiota</taxon>
        <taxon>Verrucomicrobiia</taxon>
        <taxon>Verrucomicrobiales</taxon>
        <taxon>Verrucomicrobiaceae</taxon>
        <taxon>Luteolibacter</taxon>
    </lineage>
</organism>
<dbReference type="InterPro" id="IPR010093">
    <property type="entry name" value="SinI_DNA-bd"/>
</dbReference>
<evidence type="ECO:0000313" key="2">
    <source>
        <dbReference type="EMBL" id="QUE50572.1"/>
    </source>
</evidence>